<accession>A0A6H2C658</accession>
<feature type="chain" id="PRO_5026171776" evidence="1">
    <location>
        <begin position="28"/>
        <end position="90"/>
    </location>
</feature>
<dbReference type="Proteomes" id="UP000502433">
    <property type="component" value="Chromosome"/>
</dbReference>
<reference evidence="2 3" key="1">
    <citation type="submission" date="2020-04" db="EMBL/GenBank/DDBJ databases">
        <title>Genome-Wide Identification of 5-Methylcytosine Sites in Bacterial Genomes By High-Throughput Sequencing of MspJI Restriction Fragments.</title>
        <authorList>
            <person name="Wu V."/>
        </authorList>
    </citation>
    <scope>NUCLEOTIDE SEQUENCE [LARGE SCALE GENOMIC DNA]</scope>
    <source>
        <strain evidence="2 3">CCAP 1403/13f</strain>
    </source>
</reference>
<reference evidence="2 3" key="2">
    <citation type="submission" date="2020-04" db="EMBL/GenBank/DDBJ databases">
        <authorList>
            <person name="Fomenkov A."/>
            <person name="Anton B.P."/>
            <person name="Roberts R.J."/>
        </authorList>
    </citation>
    <scope>NUCLEOTIDE SEQUENCE [LARGE SCALE GENOMIC DNA]</scope>
    <source>
        <strain evidence="2 3">CCAP 1403/13f</strain>
    </source>
</reference>
<feature type="signal peptide" evidence="1">
    <location>
        <begin position="1"/>
        <end position="27"/>
    </location>
</feature>
<dbReference type="AlphaFoldDB" id="A0A6H2C658"/>
<protein>
    <submittedName>
        <fullName evidence="2">Uncharacterized protein</fullName>
    </submittedName>
</protein>
<evidence type="ECO:0000313" key="2">
    <source>
        <dbReference type="EMBL" id="QJB46648.1"/>
    </source>
</evidence>
<keyword evidence="1" id="KW-0732">Signal</keyword>
<dbReference type="KEGG" id="dfs:HGD76_23155"/>
<proteinExistence type="predicted"/>
<name>A0A6H2C658_DOLFA</name>
<evidence type="ECO:0000313" key="3">
    <source>
        <dbReference type="Proteomes" id="UP000502433"/>
    </source>
</evidence>
<organism evidence="2 3">
    <name type="scientific">Dolichospermum flos-aquae CCAP 1403/13F</name>
    <dbReference type="NCBI Taxonomy" id="315271"/>
    <lineage>
        <taxon>Bacteria</taxon>
        <taxon>Bacillati</taxon>
        <taxon>Cyanobacteriota</taxon>
        <taxon>Cyanophyceae</taxon>
        <taxon>Nostocales</taxon>
        <taxon>Aphanizomenonaceae</taxon>
        <taxon>Dolichospermum</taxon>
    </lineage>
</organism>
<dbReference type="RefSeq" id="WP_168697158.1">
    <property type="nucleotide sequence ID" value="NZ_CP051206.1"/>
</dbReference>
<dbReference type="EMBL" id="CP051206">
    <property type="protein sequence ID" value="QJB46648.1"/>
    <property type="molecule type" value="Genomic_DNA"/>
</dbReference>
<gene>
    <name evidence="2" type="ORF">HGD76_23155</name>
</gene>
<sequence>MKIVKLILLAFPMFLASLLLVVNPAHASKFKAAPAVQMIVVLSNPANFDIATPQINSITHSVIQQIGCNCTNCVQANLQKLQGKLPMAGI</sequence>
<evidence type="ECO:0000256" key="1">
    <source>
        <dbReference type="SAM" id="SignalP"/>
    </source>
</evidence>